<dbReference type="Proteomes" id="UP001187471">
    <property type="component" value="Unassembled WGS sequence"/>
</dbReference>
<keyword evidence="3" id="KW-1185">Reference proteome</keyword>
<proteinExistence type="predicted"/>
<evidence type="ECO:0000259" key="1">
    <source>
        <dbReference type="Pfam" id="PF13960"/>
    </source>
</evidence>
<dbReference type="EMBL" id="JAVXUO010001942">
    <property type="protein sequence ID" value="KAK2977851.1"/>
    <property type="molecule type" value="Genomic_DNA"/>
</dbReference>
<evidence type="ECO:0000313" key="3">
    <source>
        <dbReference type="Proteomes" id="UP001187471"/>
    </source>
</evidence>
<name>A0AA88UDB1_9ASTE</name>
<gene>
    <name evidence="2" type="ORF">RJ640_017051</name>
</gene>
<feature type="domain" description="DUF4218" evidence="1">
    <location>
        <begin position="29"/>
        <end position="80"/>
    </location>
</feature>
<dbReference type="Pfam" id="PF13960">
    <property type="entry name" value="DUF4218"/>
    <property type="match status" value="1"/>
</dbReference>
<dbReference type="InterPro" id="IPR025452">
    <property type="entry name" value="DUF4218"/>
</dbReference>
<protein>
    <recommendedName>
        <fullName evidence="1">DUF4218 domain-containing protein</fullName>
    </recommendedName>
</protein>
<accession>A0AA88UDB1</accession>
<dbReference type="PANTHER" id="PTHR48451:SF1">
    <property type="entry name" value="DUF4218 DOMAIN-CONTAINING PROTEIN"/>
    <property type="match status" value="1"/>
</dbReference>
<sequence length="233" mass="26293">MVNRRKTYPGHSMQLLVNSSWDVLRGHYHNRYLFTLEAYVRNRSRPEGSIAEGYWLEECVTFYSRYSNEDVETKLYQPVRIDDGGDSSINSLGGRPLGASEGFVLDDISYAQAHQYVQMLYEEGDEALSEEAISLAMGPLKKAERYTGYVINEFKYHTKARESNRATQHSGVMVKANTDSYASARDMNPIAGDSPEVDDSNCFCCSPRSFDNVGSKFKLFQQDPSHTGSMATK</sequence>
<dbReference type="PANTHER" id="PTHR48451">
    <property type="entry name" value="DUF4218 DOMAIN-CONTAINING PROTEIN"/>
    <property type="match status" value="1"/>
</dbReference>
<reference evidence="2" key="1">
    <citation type="submission" date="2022-12" db="EMBL/GenBank/DDBJ databases">
        <title>Draft genome assemblies for two species of Escallonia (Escalloniales).</title>
        <authorList>
            <person name="Chanderbali A."/>
            <person name="Dervinis C."/>
            <person name="Anghel I."/>
            <person name="Soltis D."/>
            <person name="Soltis P."/>
            <person name="Zapata F."/>
        </authorList>
    </citation>
    <scope>NUCLEOTIDE SEQUENCE</scope>
    <source>
        <strain evidence="2">UCBG92.1500</strain>
        <tissue evidence="2">Leaf</tissue>
    </source>
</reference>
<comment type="caution">
    <text evidence="2">The sequence shown here is derived from an EMBL/GenBank/DDBJ whole genome shotgun (WGS) entry which is preliminary data.</text>
</comment>
<dbReference type="AlphaFoldDB" id="A0AA88UDB1"/>
<organism evidence="2 3">
    <name type="scientific">Escallonia rubra</name>
    <dbReference type="NCBI Taxonomy" id="112253"/>
    <lineage>
        <taxon>Eukaryota</taxon>
        <taxon>Viridiplantae</taxon>
        <taxon>Streptophyta</taxon>
        <taxon>Embryophyta</taxon>
        <taxon>Tracheophyta</taxon>
        <taxon>Spermatophyta</taxon>
        <taxon>Magnoliopsida</taxon>
        <taxon>eudicotyledons</taxon>
        <taxon>Gunneridae</taxon>
        <taxon>Pentapetalae</taxon>
        <taxon>asterids</taxon>
        <taxon>campanulids</taxon>
        <taxon>Escalloniales</taxon>
        <taxon>Escalloniaceae</taxon>
        <taxon>Escallonia</taxon>
    </lineage>
</organism>
<evidence type="ECO:0000313" key="2">
    <source>
        <dbReference type="EMBL" id="KAK2977851.1"/>
    </source>
</evidence>